<accession>A0A2A6REQ9</accession>
<reference evidence="3" key="1">
    <citation type="submission" date="2017-08" db="EMBL/GenBank/DDBJ databases">
        <authorList>
            <person name="Grouzdev D.S."/>
            <person name="Gaisin V.A."/>
            <person name="Rysina M.S."/>
            <person name="Gorlenko V.M."/>
        </authorList>
    </citation>
    <scope>NUCLEOTIDE SEQUENCE [LARGE SCALE GENOMIC DNA]</scope>
    <source>
        <strain evidence="3">Kir15-3F</strain>
    </source>
</reference>
<feature type="region of interest" description="Disordered" evidence="1">
    <location>
        <begin position="853"/>
        <end position="879"/>
    </location>
</feature>
<evidence type="ECO:0000256" key="1">
    <source>
        <dbReference type="SAM" id="MobiDB-lite"/>
    </source>
</evidence>
<name>A0A2A6REQ9_9CHLR</name>
<dbReference type="RefSeq" id="WP_097645710.1">
    <property type="nucleotide sequence ID" value="NZ_NQWI01000142.1"/>
</dbReference>
<keyword evidence="3" id="KW-1185">Reference proteome</keyword>
<dbReference type="InterPro" id="IPR017589">
    <property type="entry name" value="CRISPR-assoc_prot_Cas10d/Csc3"/>
</dbReference>
<evidence type="ECO:0000313" key="3">
    <source>
        <dbReference type="Proteomes" id="UP000220527"/>
    </source>
</evidence>
<evidence type="ECO:0000313" key="2">
    <source>
        <dbReference type="EMBL" id="PDW01379.1"/>
    </source>
</evidence>
<protein>
    <recommendedName>
        <fullName evidence="4">Type I-D CRISPR-associated protein Cas10d/Csc3</fullName>
    </recommendedName>
</protein>
<dbReference type="EMBL" id="NQWI01000142">
    <property type="protein sequence ID" value="PDW01379.1"/>
    <property type="molecule type" value="Genomic_DNA"/>
</dbReference>
<sequence length="1060" mass="120296">MMIHQELLRRAVAGHHPMIQHFVETLAPHVLLAFSRIPALGGSGAALPGERDPLLPPEAVAYDPEVRARFSQTNPDQSLSAHLFNGIFAGARVAKSLPPSKQLNDLEWQVWILGFIVHDYTKIHGIEIAPRYMAQIESIIEQQGERLNFAAFLPTWRDYLDDIAFLAQNTQKVKDAAMNWSLYPKLQLDQRRLLTLRYLSSFADILVHITRPADVAERDSRGRDTAQNLRATLGMLFGTQRPPRLAYHQLTEVRGLLSNLINNSLMHALEPQGYQPYLFFPDGVVYLVPDQQQASLDQQELLDTLWREVGATLAGLGQEQSTEAEVSEDENPDLEGGLRIARTKDYMKVPPVLYELLNPTMLLLAARQAALRVRAALTAERLGAEVADQQGIATSRMPAKEKKALFERLGHEALQQEGLPGDVRVDQLAEYLGFIWRRMLRFWFPKASWPTSLLLELLELHETITPERAEAGRSGTPTGWFYVAARYIQREQLDPEQLEERMHELGNRVLRYLAEHKLVPPEVGRFETAFRDYVQANITIDGTMLSPLAELEARFVRELTQYSERKATNKVQCSLCSSPYEARQQDKSEVLFKPQQYSNKTRLDTSTVVRGICPICAIELMLRQVQQGMRAGSAQDEKPITLWLYPTYFFTAETSRVVHDFIAYLRDLNLPGLIFSHLERHGFTLEALASYETFVNMSEDTMLGTTWTIRAPAFSKRDAASLFFFTLRPAMSKPSDTDAWIVPTFYALALPLLLDIQVVTSASFVPIYGSGAEFRGTSVLDAPHSFTRYILDGDELRLDQLETQLWRLLRLYQLHLDVFAEPKDLNWGMLNGVAKDIATDPLAVFSYYERKQRTKSSESQQDKPKKGKAKAKSQPKQESGDTIAPYMIERYMAIYQTLRRNDVTEFIAQLVDDYAAFYRADYRHLGSAYTVLRPLGTAIDVTKRSSPNTAEEDLILLIAGAINDEMDRVRNDAATSGGFDPIITDKSRGTYPERLDLSMQAIAHFARQFVQRCFKEYCKGDRGILRERANRIRSAANFHYLATYARFNTTAQADATTTQE</sequence>
<comment type="caution">
    <text evidence="2">The sequence shown here is derived from an EMBL/GenBank/DDBJ whole genome shotgun (WGS) entry which is preliminary data.</text>
</comment>
<gene>
    <name evidence="2" type="ORF">CJ255_19215</name>
</gene>
<organism evidence="2 3">
    <name type="scientific">Candidatus Viridilinea mediisalina</name>
    <dbReference type="NCBI Taxonomy" id="2024553"/>
    <lineage>
        <taxon>Bacteria</taxon>
        <taxon>Bacillati</taxon>
        <taxon>Chloroflexota</taxon>
        <taxon>Chloroflexia</taxon>
        <taxon>Chloroflexales</taxon>
        <taxon>Chloroflexineae</taxon>
        <taxon>Oscillochloridaceae</taxon>
        <taxon>Candidatus Viridilinea</taxon>
    </lineage>
</organism>
<dbReference type="OrthoDB" id="137377at2"/>
<dbReference type="NCBIfam" id="TIGR03174">
    <property type="entry name" value="cas_Csc3"/>
    <property type="match status" value="2"/>
</dbReference>
<dbReference type="Proteomes" id="UP000220527">
    <property type="component" value="Unassembled WGS sequence"/>
</dbReference>
<evidence type="ECO:0008006" key="4">
    <source>
        <dbReference type="Google" id="ProtNLM"/>
    </source>
</evidence>
<proteinExistence type="predicted"/>
<dbReference type="AlphaFoldDB" id="A0A2A6REQ9"/>